<dbReference type="SUPFAM" id="SSF51735">
    <property type="entry name" value="NAD(P)-binding Rossmann-fold domains"/>
    <property type="match status" value="1"/>
</dbReference>
<dbReference type="PRINTS" id="PR00081">
    <property type="entry name" value="GDHRDH"/>
</dbReference>
<reference evidence="3 4" key="1">
    <citation type="submission" date="2018-05" db="EMBL/GenBank/DDBJ databases">
        <title>Genome sequencing and assembly of the regulated plant pathogen Lachnellula willkommii and related sister species for the development of diagnostic species identification markers.</title>
        <authorList>
            <person name="Giroux E."/>
            <person name="Bilodeau G."/>
        </authorList>
    </citation>
    <scope>NUCLEOTIDE SEQUENCE [LARGE SCALE GENOMIC DNA]</scope>
    <source>
        <strain evidence="3 4">CBS 185.66</strain>
    </source>
</reference>
<keyword evidence="4" id="KW-1185">Reference proteome</keyword>
<dbReference type="AlphaFoldDB" id="A0A8H8QYK3"/>
<evidence type="ECO:0000313" key="4">
    <source>
        <dbReference type="Proteomes" id="UP000431533"/>
    </source>
</evidence>
<name>A0A8H8QYK3_9HELO</name>
<keyword evidence="2" id="KW-0560">Oxidoreductase</keyword>
<dbReference type="Pfam" id="PF00106">
    <property type="entry name" value="adh_short"/>
    <property type="match status" value="1"/>
</dbReference>
<dbReference type="Proteomes" id="UP000431533">
    <property type="component" value="Unassembled WGS sequence"/>
</dbReference>
<protein>
    <submittedName>
        <fullName evidence="3">Putative oxidoreductase</fullName>
    </submittedName>
</protein>
<evidence type="ECO:0000256" key="1">
    <source>
        <dbReference type="ARBA" id="ARBA00006484"/>
    </source>
</evidence>
<organism evidence="3 4">
    <name type="scientific">Lachnellula hyalina</name>
    <dbReference type="NCBI Taxonomy" id="1316788"/>
    <lineage>
        <taxon>Eukaryota</taxon>
        <taxon>Fungi</taxon>
        <taxon>Dikarya</taxon>
        <taxon>Ascomycota</taxon>
        <taxon>Pezizomycotina</taxon>
        <taxon>Leotiomycetes</taxon>
        <taxon>Helotiales</taxon>
        <taxon>Lachnaceae</taxon>
        <taxon>Lachnellula</taxon>
    </lineage>
</organism>
<evidence type="ECO:0000256" key="2">
    <source>
        <dbReference type="ARBA" id="ARBA00023002"/>
    </source>
</evidence>
<accession>A0A8H8QYK3</accession>
<dbReference type="PANTHER" id="PTHR24320">
    <property type="entry name" value="RETINOL DEHYDROGENASE"/>
    <property type="match status" value="1"/>
</dbReference>
<comment type="caution">
    <text evidence="3">The sequence shown here is derived from an EMBL/GenBank/DDBJ whole genome shotgun (WGS) entry which is preliminary data.</text>
</comment>
<proteinExistence type="inferred from homology"/>
<dbReference type="PANTHER" id="PTHR24320:SF154">
    <property type="entry name" value="OXIDOREDUCTASE, SHORT-CHAIN DEHYDROGENASE_REDUCTASE FAMILY (AFU_ORTHOLOGUE AFUA_2G04560)"/>
    <property type="match status" value="1"/>
</dbReference>
<dbReference type="GeneID" id="41987208"/>
<dbReference type="EMBL" id="QGMH01000101">
    <property type="protein sequence ID" value="TVY25247.1"/>
    <property type="molecule type" value="Genomic_DNA"/>
</dbReference>
<dbReference type="InterPro" id="IPR002347">
    <property type="entry name" value="SDR_fam"/>
</dbReference>
<gene>
    <name evidence="3" type="ORF">LHYA1_G007010</name>
</gene>
<dbReference type="InterPro" id="IPR036291">
    <property type="entry name" value="NAD(P)-bd_dom_sf"/>
</dbReference>
<sequence length="329" mass="35954">MPLKVGSGVDFVPDRDIPNLSNKVIFVTGGTGGLGKAAILTLIKKKPSKIYVTARNPSKFQDLVNEIQVENPSIQAVSILHLLNCDLADLKTVQSAAHQVLTSTTPKLDIFIGSAGVFLASPALTKDGYEVQFGTNHMSHALFIKLLLPLLQKSPDPRIVLFTSGAFAMHPAGGILFDSLHTTQEKEFRIAAPWRLYAQSKLANVLFCAELARRYADVAAVSVHPGEVYTDGFANVGQWSRRILVAMSMNKFMTPEEGSRNALWAVTAPLYKGEVGNGEGVKESEKGLVVNGSYYEPVGVPGKHMRSSTDGDLARRLWEWTEKELEKFN</sequence>
<comment type="similarity">
    <text evidence="1">Belongs to the short-chain dehydrogenases/reductases (SDR) family.</text>
</comment>
<dbReference type="OrthoDB" id="191139at2759"/>
<evidence type="ECO:0000313" key="3">
    <source>
        <dbReference type="EMBL" id="TVY25247.1"/>
    </source>
</evidence>
<dbReference type="Gene3D" id="3.40.50.720">
    <property type="entry name" value="NAD(P)-binding Rossmann-like Domain"/>
    <property type="match status" value="1"/>
</dbReference>
<dbReference type="GO" id="GO:0016491">
    <property type="term" value="F:oxidoreductase activity"/>
    <property type="evidence" value="ECO:0007669"/>
    <property type="project" value="UniProtKB-KW"/>
</dbReference>
<dbReference type="RefSeq" id="XP_031004035.1">
    <property type="nucleotide sequence ID" value="XM_031151942.1"/>
</dbReference>